<accession>S3DPD5</accession>
<evidence type="ECO:0000313" key="6">
    <source>
        <dbReference type="Proteomes" id="UP000016922"/>
    </source>
</evidence>
<dbReference type="SUPFAM" id="SSF46785">
    <property type="entry name" value="Winged helix' DNA-binding domain"/>
    <property type="match status" value="1"/>
</dbReference>
<dbReference type="Gene3D" id="1.10.10.10">
    <property type="entry name" value="Winged helix-like DNA-binding domain superfamily/Winged helix DNA-binding domain"/>
    <property type="match status" value="1"/>
</dbReference>
<gene>
    <name evidence="5" type="ORF">GLAREA_09413</name>
</gene>
<evidence type="ECO:0000256" key="1">
    <source>
        <dbReference type="ARBA" id="ARBA00022603"/>
    </source>
</evidence>
<dbReference type="Gene3D" id="3.40.50.150">
    <property type="entry name" value="Vaccinia Virus protein VP39"/>
    <property type="match status" value="1"/>
</dbReference>
<dbReference type="InterPro" id="IPR001077">
    <property type="entry name" value="COMT_C"/>
</dbReference>
<keyword evidence="6" id="KW-1185">Reference proteome</keyword>
<evidence type="ECO:0000259" key="4">
    <source>
        <dbReference type="Pfam" id="PF00891"/>
    </source>
</evidence>
<evidence type="ECO:0000256" key="3">
    <source>
        <dbReference type="ARBA" id="ARBA00022691"/>
    </source>
</evidence>
<dbReference type="InterPro" id="IPR036390">
    <property type="entry name" value="WH_DNA-bd_sf"/>
</dbReference>
<evidence type="ECO:0000313" key="5">
    <source>
        <dbReference type="EMBL" id="EPE28293.1"/>
    </source>
</evidence>
<keyword evidence="1 5" id="KW-0489">Methyltransferase</keyword>
<dbReference type="PANTHER" id="PTHR43712">
    <property type="entry name" value="PUTATIVE (AFU_ORTHOLOGUE AFUA_4G14580)-RELATED"/>
    <property type="match status" value="1"/>
</dbReference>
<dbReference type="HOGENOM" id="CLU_005533_1_4_1"/>
<organism evidence="5 6">
    <name type="scientific">Glarea lozoyensis (strain ATCC 20868 / MF5171)</name>
    <dbReference type="NCBI Taxonomy" id="1116229"/>
    <lineage>
        <taxon>Eukaryota</taxon>
        <taxon>Fungi</taxon>
        <taxon>Dikarya</taxon>
        <taxon>Ascomycota</taxon>
        <taxon>Pezizomycotina</taxon>
        <taxon>Leotiomycetes</taxon>
        <taxon>Helotiales</taxon>
        <taxon>Helotiaceae</taxon>
        <taxon>Glarea</taxon>
    </lineage>
</organism>
<evidence type="ECO:0000256" key="2">
    <source>
        <dbReference type="ARBA" id="ARBA00022679"/>
    </source>
</evidence>
<sequence>MATPKTLTELSALIHEHTTKVEAYYTTHNLPAPSFHPSTPLKTVLPSDIETSRQIVLEAMDELTALMLGPVECLIPPPNAWICVTALQRFGIAKSFPITESSTFGEIAQKCSISESDTRRIVRQAIAFYIFTEPSPGVIAHTAASKALAQLPAVGAFIDFIAGEMLPASTRLVDAMQKWPGSEEPNEAGFALSEGTDFAMMEVVTRDPKRAQCIGTAMTFLHSRPEYDVKYLLDTFPWDNAARGVLVDVGGAKGDVAVDICRALPDVKCVVLDKPEVISGAVVPDDVAGRIEFRGHDFFEKCDVRADVYLLRHVLHDWSDKYAAKILGNLVPSLRTGARICVMDMCLPAPGSVSPFRGRVARNSVLYMKGIQNAKERDEEDFRQLFESVDSRFRFDEVIKPEGSALALICVTWMGENGV</sequence>
<dbReference type="AlphaFoldDB" id="S3DPD5"/>
<dbReference type="EMBL" id="KE145368">
    <property type="protein sequence ID" value="EPE28293.1"/>
    <property type="molecule type" value="Genomic_DNA"/>
</dbReference>
<dbReference type="GO" id="GO:0008171">
    <property type="term" value="F:O-methyltransferase activity"/>
    <property type="evidence" value="ECO:0007669"/>
    <property type="project" value="InterPro"/>
</dbReference>
<dbReference type="GeneID" id="19468461"/>
<dbReference type="KEGG" id="glz:GLAREA_09413"/>
<reference evidence="5 6" key="1">
    <citation type="journal article" date="2013" name="BMC Genomics">
        <title>Genomics-driven discovery of the pneumocandin biosynthetic gene cluster in the fungus Glarea lozoyensis.</title>
        <authorList>
            <person name="Chen L."/>
            <person name="Yue Q."/>
            <person name="Zhang X."/>
            <person name="Xiang M."/>
            <person name="Wang C."/>
            <person name="Li S."/>
            <person name="Che Y."/>
            <person name="Ortiz-Lopez F.J."/>
            <person name="Bills G.F."/>
            <person name="Liu X."/>
            <person name="An Z."/>
        </authorList>
    </citation>
    <scope>NUCLEOTIDE SEQUENCE [LARGE SCALE GENOMIC DNA]</scope>
    <source>
        <strain evidence="6">ATCC 20868 / MF5171</strain>
    </source>
</reference>
<name>S3DPD5_GLAL2</name>
<dbReference type="InterPro" id="IPR036388">
    <property type="entry name" value="WH-like_DNA-bd_sf"/>
</dbReference>
<dbReference type="GO" id="GO:0032259">
    <property type="term" value="P:methylation"/>
    <property type="evidence" value="ECO:0007669"/>
    <property type="project" value="UniProtKB-KW"/>
</dbReference>
<dbReference type="InterPro" id="IPR016461">
    <property type="entry name" value="COMT-like"/>
</dbReference>
<dbReference type="PROSITE" id="PS51683">
    <property type="entry name" value="SAM_OMT_II"/>
    <property type="match status" value="1"/>
</dbReference>
<dbReference type="RefSeq" id="XP_008084201.1">
    <property type="nucleotide sequence ID" value="XM_008086010.1"/>
</dbReference>
<proteinExistence type="predicted"/>
<dbReference type="PANTHER" id="PTHR43712:SF12">
    <property type="entry name" value="STERIGMATOCYSTIN 8-O-METHYLTRANSFERASE"/>
    <property type="match status" value="1"/>
</dbReference>
<dbReference type="OrthoDB" id="1606438at2759"/>
<dbReference type="InterPro" id="IPR029063">
    <property type="entry name" value="SAM-dependent_MTases_sf"/>
</dbReference>
<protein>
    <submittedName>
        <fullName evidence="5">S-adenosyl-L-methionine-dependent methyltransferase</fullName>
    </submittedName>
</protein>
<keyword evidence="3" id="KW-0949">S-adenosyl-L-methionine</keyword>
<dbReference type="Proteomes" id="UP000016922">
    <property type="component" value="Unassembled WGS sequence"/>
</dbReference>
<dbReference type="OMA" id="RVWINEV"/>
<dbReference type="eggNOG" id="KOG3178">
    <property type="taxonomic scope" value="Eukaryota"/>
</dbReference>
<keyword evidence="2 5" id="KW-0808">Transferase</keyword>
<dbReference type="Pfam" id="PF00891">
    <property type="entry name" value="Methyltransf_2"/>
    <property type="match status" value="1"/>
</dbReference>
<dbReference type="SUPFAM" id="SSF53335">
    <property type="entry name" value="S-adenosyl-L-methionine-dependent methyltransferases"/>
    <property type="match status" value="1"/>
</dbReference>
<feature type="domain" description="O-methyltransferase C-terminal" evidence="4">
    <location>
        <begin position="243"/>
        <end position="387"/>
    </location>
</feature>